<dbReference type="EMBL" id="DVIU01000017">
    <property type="protein sequence ID" value="HIS35156.1"/>
    <property type="molecule type" value="Genomic_DNA"/>
</dbReference>
<comment type="caution">
    <text evidence="2">The sequence shown here is derived from an EMBL/GenBank/DDBJ whole genome shotgun (WGS) entry which is preliminary data.</text>
</comment>
<organism evidence="2 3">
    <name type="scientific">Candidatus Scatousia excrementigallinarum</name>
    <dbReference type="NCBI Taxonomy" id="2840935"/>
    <lineage>
        <taxon>Bacteria</taxon>
        <taxon>Candidatus Scatousia</taxon>
    </lineage>
</organism>
<name>A0A9D1EWA9_9BACT</name>
<feature type="transmembrane region" description="Helical" evidence="1">
    <location>
        <begin position="21"/>
        <end position="41"/>
    </location>
</feature>
<reference evidence="2" key="2">
    <citation type="journal article" date="2021" name="PeerJ">
        <title>Extensive microbial diversity within the chicken gut microbiome revealed by metagenomics and culture.</title>
        <authorList>
            <person name="Gilroy R."/>
            <person name="Ravi A."/>
            <person name="Getino M."/>
            <person name="Pursley I."/>
            <person name="Horton D.L."/>
            <person name="Alikhan N.F."/>
            <person name="Baker D."/>
            <person name="Gharbi K."/>
            <person name="Hall N."/>
            <person name="Watson M."/>
            <person name="Adriaenssens E.M."/>
            <person name="Foster-Nyarko E."/>
            <person name="Jarju S."/>
            <person name="Secka A."/>
            <person name="Antonio M."/>
            <person name="Oren A."/>
            <person name="Chaudhuri R.R."/>
            <person name="La Ragione R."/>
            <person name="Hildebrand F."/>
            <person name="Pallen M.J."/>
        </authorList>
    </citation>
    <scope>NUCLEOTIDE SEQUENCE</scope>
    <source>
        <strain evidence="2">6276</strain>
    </source>
</reference>
<gene>
    <name evidence="2" type="ORF">IAC10_00795</name>
</gene>
<dbReference type="AlphaFoldDB" id="A0A9D1EWA9"/>
<proteinExistence type="predicted"/>
<protein>
    <submittedName>
        <fullName evidence="2">Uncharacterized protein</fullName>
    </submittedName>
</protein>
<accession>A0A9D1EWA9</accession>
<dbReference type="Proteomes" id="UP000823928">
    <property type="component" value="Unassembled WGS sequence"/>
</dbReference>
<feature type="transmembrane region" description="Helical" evidence="1">
    <location>
        <begin position="47"/>
        <end position="68"/>
    </location>
</feature>
<evidence type="ECO:0000313" key="3">
    <source>
        <dbReference type="Proteomes" id="UP000823928"/>
    </source>
</evidence>
<keyword evidence="1" id="KW-0812">Transmembrane</keyword>
<keyword evidence="1" id="KW-1133">Transmembrane helix</keyword>
<sequence>MKDMQETEKMLKFYKSRVKMNIIFMMIFMFLVVIAAIVFLIMYPDIWWLSLIFFGMDLFFSILLFFAVKSAKKSIKKIEKELEDVSR</sequence>
<reference evidence="2" key="1">
    <citation type="submission" date="2020-10" db="EMBL/GenBank/DDBJ databases">
        <authorList>
            <person name="Gilroy R."/>
        </authorList>
    </citation>
    <scope>NUCLEOTIDE SEQUENCE</scope>
    <source>
        <strain evidence="2">6276</strain>
    </source>
</reference>
<evidence type="ECO:0000313" key="2">
    <source>
        <dbReference type="EMBL" id="HIS35156.1"/>
    </source>
</evidence>
<evidence type="ECO:0000256" key="1">
    <source>
        <dbReference type="SAM" id="Phobius"/>
    </source>
</evidence>
<keyword evidence="1" id="KW-0472">Membrane</keyword>